<dbReference type="InterPro" id="IPR023210">
    <property type="entry name" value="NADP_OxRdtase_dom"/>
</dbReference>
<dbReference type="Pfam" id="PF00248">
    <property type="entry name" value="Aldo_ket_red"/>
    <property type="match status" value="1"/>
</dbReference>
<name>A0A550CIG5_9AGAR</name>
<comment type="caution">
    <text evidence="4">The sequence shown here is derived from an EMBL/GenBank/DDBJ whole genome shotgun (WGS) entry which is preliminary data.</text>
</comment>
<accession>A0A550CIG5</accession>
<reference evidence="4 5" key="1">
    <citation type="journal article" date="2019" name="New Phytol.">
        <title>Comparative genomics reveals unique wood-decay strategies and fruiting body development in the Schizophyllaceae.</title>
        <authorList>
            <person name="Almasi E."/>
            <person name="Sahu N."/>
            <person name="Krizsan K."/>
            <person name="Balint B."/>
            <person name="Kovacs G.M."/>
            <person name="Kiss B."/>
            <person name="Cseklye J."/>
            <person name="Drula E."/>
            <person name="Henrissat B."/>
            <person name="Nagy I."/>
            <person name="Chovatia M."/>
            <person name="Adam C."/>
            <person name="LaButti K."/>
            <person name="Lipzen A."/>
            <person name="Riley R."/>
            <person name="Grigoriev I.V."/>
            <person name="Nagy L.G."/>
        </authorList>
    </citation>
    <scope>NUCLEOTIDE SEQUENCE [LARGE SCALE GENOMIC DNA]</scope>
    <source>
        <strain evidence="4 5">NL-1724</strain>
    </source>
</reference>
<evidence type="ECO:0000313" key="4">
    <source>
        <dbReference type="EMBL" id="TRM64587.1"/>
    </source>
</evidence>
<dbReference type="OrthoDB" id="1720422at2759"/>
<dbReference type="GO" id="GO:0005829">
    <property type="term" value="C:cytosol"/>
    <property type="evidence" value="ECO:0007669"/>
    <property type="project" value="UniProtKB-ARBA"/>
</dbReference>
<dbReference type="PANTHER" id="PTHR43364">
    <property type="entry name" value="NADH-SPECIFIC METHYLGLYOXAL REDUCTASE-RELATED"/>
    <property type="match status" value="1"/>
</dbReference>
<protein>
    <submittedName>
        <fullName evidence="4">NADP-dependent oxidoreductase domain-containing protein</fullName>
    </submittedName>
</protein>
<keyword evidence="1" id="KW-0521">NADP</keyword>
<proteinExistence type="predicted"/>
<dbReference type="GO" id="GO:0016491">
    <property type="term" value="F:oxidoreductase activity"/>
    <property type="evidence" value="ECO:0007669"/>
    <property type="project" value="UniProtKB-KW"/>
</dbReference>
<dbReference type="AlphaFoldDB" id="A0A550CIG5"/>
<dbReference type="SUPFAM" id="SSF51430">
    <property type="entry name" value="NAD(P)-linked oxidoreductase"/>
    <property type="match status" value="1"/>
</dbReference>
<evidence type="ECO:0000313" key="5">
    <source>
        <dbReference type="Proteomes" id="UP000320762"/>
    </source>
</evidence>
<dbReference type="STRING" id="97359.A0A550CIG5"/>
<evidence type="ECO:0000256" key="1">
    <source>
        <dbReference type="ARBA" id="ARBA00022857"/>
    </source>
</evidence>
<dbReference type="EMBL" id="VDMD01000007">
    <property type="protein sequence ID" value="TRM64587.1"/>
    <property type="molecule type" value="Genomic_DNA"/>
</dbReference>
<keyword evidence="2" id="KW-0560">Oxidoreductase</keyword>
<evidence type="ECO:0000256" key="2">
    <source>
        <dbReference type="ARBA" id="ARBA00023002"/>
    </source>
</evidence>
<feature type="domain" description="NADP-dependent oxidoreductase" evidence="3">
    <location>
        <begin position="25"/>
        <end position="335"/>
    </location>
</feature>
<dbReference type="InterPro" id="IPR050523">
    <property type="entry name" value="AKR_Detox_Biosynth"/>
</dbReference>
<evidence type="ECO:0000259" key="3">
    <source>
        <dbReference type="Pfam" id="PF00248"/>
    </source>
</evidence>
<dbReference type="PANTHER" id="PTHR43364:SF9">
    <property type="entry name" value="OXIDOREDUCTASE"/>
    <property type="match status" value="1"/>
</dbReference>
<sequence>MSSSPVRYVQLGKSGLRVSVPIIGAMSYGNPRWTAAEESGQWVKAEEEALPILKTAWDRGINTIDTSNNYSNGDSERIIAKFIERYNIPREEIVIATKCWWVVGKGDDHDLLTVAYYPTINNRREYVNQCGLSRTAIFNAVEGSLARLNTTYIDPSTRFTETMKALHDLVESGKVRYIGASSMRCWQFALLNEVAEKNGWTKLVSMQDEYSLTYREEEREMLAYCKFHGIGVIPWSPLAGGQLARPWSAGETARSKTFAFYDSLGLTPKYDFDQQIVQRVEEIAKKRGWKMSQVALAWVLRNVTSPIVGLNSINRVDESIVEGELTEEEAEYLEEPYQPKAVRGHP</sequence>
<keyword evidence="5" id="KW-1185">Reference proteome</keyword>
<organism evidence="4 5">
    <name type="scientific">Schizophyllum amplum</name>
    <dbReference type="NCBI Taxonomy" id="97359"/>
    <lineage>
        <taxon>Eukaryota</taxon>
        <taxon>Fungi</taxon>
        <taxon>Dikarya</taxon>
        <taxon>Basidiomycota</taxon>
        <taxon>Agaricomycotina</taxon>
        <taxon>Agaricomycetes</taxon>
        <taxon>Agaricomycetidae</taxon>
        <taxon>Agaricales</taxon>
        <taxon>Schizophyllaceae</taxon>
        <taxon>Schizophyllum</taxon>
    </lineage>
</organism>
<dbReference type="CDD" id="cd19079">
    <property type="entry name" value="AKR_EcYajO-like"/>
    <property type="match status" value="1"/>
</dbReference>
<dbReference type="Proteomes" id="UP000320762">
    <property type="component" value="Unassembled WGS sequence"/>
</dbReference>
<dbReference type="InterPro" id="IPR036812">
    <property type="entry name" value="NAD(P)_OxRdtase_dom_sf"/>
</dbReference>
<dbReference type="FunFam" id="3.20.20.100:FF:000004">
    <property type="entry name" value="Oxidoreductase, aldo/keto reductase"/>
    <property type="match status" value="1"/>
</dbReference>
<dbReference type="Gene3D" id="3.20.20.100">
    <property type="entry name" value="NADP-dependent oxidoreductase domain"/>
    <property type="match status" value="1"/>
</dbReference>
<gene>
    <name evidence="4" type="ORF">BD626DRAFT_547617</name>
</gene>